<reference evidence="16 17" key="1">
    <citation type="submission" date="2019-07" db="EMBL/GenBank/DDBJ databases">
        <title>Cryptosporangium phraense sp. nov., isolated from plant litter.</title>
        <authorList>
            <person name="Suriyachadkun C."/>
        </authorList>
    </citation>
    <scope>NUCLEOTIDE SEQUENCE [LARGE SCALE GENOMIC DNA]</scope>
    <source>
        <strain evidence="16 17">A-T 5661</strain>
    </source>
</reference>
<dbReference type="InterPro" id="IPR005543">
    <property type="entry name" value="PASTA_dom"/>
</dbReference>
<evidence type="ECO:0000256" key="8">
    <source>
        <dbReference type="ARBA" id="ARBA00022960"/>
    </source>
</evidence>
<dbReference type="Pfam" id="PF00912">
    <property type="entry name" value="Transgly"/>
    <property type="match status" value="1"/>
</dbReference>
<dbReference type="CDD" id="cd06577">
    <property type="entry name" value="PASTA_pknB"/>
    <property type="match status" value="1"/>
</dbReference>
<dbReference type="InterPro" id="IPR023346">
    <property type="entry name" value="Lysozyme-like_dom_sf"/>
</dbReference>
<dbReference type="InterPro" id="IPR036950">
    <property type="entry name" value="PBP_transglycosylase"/>
</dbReference>
<evidence type="ECO:0000256" key="12">
    <source>
        <dbReference type="ARBA" id="ARBA00034000"/>
    </source>
</evidence>
<dbReference type="EMBL" id="VIRS01000005">
    <property type="protein sequence ID" value="TQS45379.1"/>
    <property type="molecule type" value="Genomic_DNA"/>
</dbReference>
<dbReference type="PANTHER" id="PTHR32282">
    <property type="entry name" value="BINDING PROTEIN TRANSPEPTIDASE, PUTATIVE-RELATED"/>
    <property type="match status" value="1"/>
</dbReference>
<evidence type="ECO:0000256" key="3">
    <source>
        <dbReference type="ARBA" id="ARBA00022645"/>
    </source>
</evidence>
<keyword evidence="17" id="KW-1185">Reference proteome</keyword>
<dbReference type="Pfam" id="PF03793">
    <property type="entry name" value="PASTA"/>
    <property type="match status" value="1"/>
</dbReference>
<dbReference type="GO" id="GO:0008658">
    <property type="term" value="F:penicillin binding"/>
    <property type="evidence" value="ECO:0007669"/>
    <property type="project" value="InterPro"/>
</dbReference>
<dbReference type="GO" id="GO:0071555">
    <property type="term" value="P:cell wall organization"/>
    <property type="evidence" value="ECO:0007669"/>
    <property type="project" value="UniProtKB-KW"/>
</dbReference>
<evidence type="ECO:0000256" key="9">
    <source>
        <dbReference type="ARBA" id="ARBA00022984"/>
    </source>
</evidence>
<evidence type="ECO:0000256" key="10">
    <source>
        <dbReference type="ARBA" id="ARBA00023268"/>
    </source>
</evidence>
<dbReference type="InterPro" id="IPR050396">
    <property type="entry name" value="Glycosyltr_51/Transpeptidase"/>
</dbReference>
<comment type="caution">
    <text evidence="16">The sequence shown here is derived from an EMBL/GenBank/DDBJ whole genome shotgun (WGS) entry which is preliminary data.</text>
</comment>
<evidence type="ECO:0000256" key="5">
    <source>
        <dbReference type="ARBA" id="ARBA00022676"/>
    </source>
</evidence>
<keyword evidence="7" id="KW-0378">Hydrolase</keyword>
<evidence type="ECO:0000259" key="15">
    <source>
        <dbReference type="PROSITE" id="PS51178"/>
    </source>
</evidence>
<sequence length="803" mass="86511">MDVMSSPDRRLANSLTLIVCGILAGVVLAAVAFPVVGFSGLTAKSASDGFRDLPAEIRIPPLPQTSTLLASDNQTVLASFFDENRRNVKLEDIALVMRQAIVAAEDSRFYEHKGVDARGIVRALVRNQTSGEVTQGASTLTQQYVRSVLKYSAANASQYKAATEDTAARKLREIRYAIALEKEFSKNQILENYLNITFFGNGGTGIHSASEVYFGKPPSQLTLPEAALIAGLAKDPTRYNPVKNDQRAALARRTYVLRQMVRMKYISQAEADAADQASIGLNPKPNVQGCEYGRVDFGFFCGWFLDWWQKNPAFGHSTTERLTMLRKGGFRIVSTIDVTMQKTAQRQVDRGLSAYNRFATGIVIVQPGTGRVQAMAINRKYGIKKNPGGKTYPYTENPLLTGSTISPGYQAGSTFKMFTMLAALQQGIPLNHTLWAPPQLTSQYIGGCKTGKYYCPKNADSRMTGVHTINSGFGESVNTYFVQLEQEATVRAAVAAAQAAGVVFRGSTDLKNIKWAQNSQQAWGSFTLGTAQVSPLDMANAYATVAARGKYCKPTPVRSITDPTGKKLLAGNPSCKKAFAPAVADAANDAARCPVGDGSMTGVSCTHPGGGATATSVGAAIDRPVAGKTGTTDDNNAGWFVGYTPNLAAASFIANPDKYYDTVPDSHLPVQIVRDTFTKVLPMLPVKNFVRAPRKLSYGTLVRVPDVKGATPEEAIARLRYAGFSPSLNYEAEDSEEPAGRVSRTEPDGGTYLSKRSTVRVNISNGKKTKRNPAVDKLCKADPNLPVCKIKPGEPGFPGVPNP</sequence>
<evidence type="ECO:0000256" key="14">
    <source>
        <dbReference type="SAM" id="MobiDB-lite"/>
    </source>
</evidence>
<evidence type="ECO:0000256" key="11">
    <source>
        <dbReference type="ARBA" id="ARBA00023316"/>
    </source>
</evidence>
<comment type="catalytic activity">
    <reaction evidence="13">
        <text>[GlcNAc-(1-&gt;4)-Mur2Ac(oyl-L-Ala-gamma-D-Glu-L-Lys-D-Ala-D-Ala)](n)-di-trans,octa-cis-undecaprenyl diphosphate + beta-D-GlcNAc-(1-&gt;4)-Mur2Ac(oyl-L-Ala-gamma-D-Glu-L-Lys-D-Ala-D-Ala)-di-trans,octa-cis-undecaprenyl diphosphate = [GlcNAc-(1-&gt;4)-Mur2Ac(oyl-L-Ala-gamma-D-Glu-L-Lys-D-Ala-D-Ala)](n+1)-di-trans,octa-cis-undecaprenyl diphosphate + di-trans,octa-cis-undecaprenyl diphosphate + H(+)</text>
        <dbReference type="Rhea" id="RHEA:23708"/>
        <dbReference type="Rhea" id="RHEA-COMP:9602"/>
        <dbReference type="Rhea" id="RHEA-COMP:9603"/>
        <dbReference type="ChEBI" id="CHEBI:15378"/>
        <dbReference type="ChEBI" id="CHEBI:58405"/>
        <dbReference type="ChEBI" id="CHEBI:60033"/>
        <dbReference type="ChEBI" id="CHEBI:78435"/>
        <dbReference type="EC" id="2.4.99.28"/>
    </reaction>
</comment>
<evidence type="ECO:0000256" key="13">
    <source>
        <dbReference type="ARBA" id="ARBA00049902"/>
    </source>
</evidence>
<evidence type="ECO:0000313" key="16">
    <source>
        <dbReference type="EMBL" id="TQS45379.1"/>
    </source>
</evidence>
<evidence type="ECO:0000256" key="7">
    <source>
        <dbReference type="ARBA" id="ARBA00022801"/>
    </source>
</evidence>
<dbReference type="PROSITE" id="PS51178">
    <property type="entry name" value="PASTA"/>
    <property type="match status" value="1"/>
</dbReference>
<keyword evidence="11" id="KW-0961">Cell wall biogenesis/degradation</keyword>
<dbReference type="InterPro" id="IPR001264">
    <property type="entry name" value="Glyco_trans_51"/>
</dbReference>
<evidence type="ECO:0000256" key="4">
    <source>
        <dbReference type="ARBA" id="ARBA00022670"/>
    </source>
</evidence>
<dbReference type="OrthoDB" id="9766909at2"/>
<feature type="region of interest" description="Disordered" evidence="14">
    <location>
        <begin position="730"/>
        <end position="753"/>
    </location>
</feature>
<dbReference type="Proteomes" id="UP000317982">
    <property type="component" value="Unassembled WGS sequence"/>
</dbReference>
<evidence type="ECO:0000256" key="2">
    <source>
        <dbReference type="ARBA" id="ARBA00007739"/>
    </source>
</evidence>
<dbReference type="Gene3D" id="3.40.710.10">
    <property type="entry name" value="DD-peptidase/beta-lactamase superfamily"/>
    <property type="match status" value="1"/>
</dbReference>
<keyword evidence="9" id="KW-0573">Peptidoglycan synthesis</keyword>
<dbReference type="Pfam" id="PF00905">
    <property type="entry name" value="Transpeptidase"/>
    <property type="match status" value="1"/>
</dbReference>
<dbReference type="GO" id="GO:0009002">
    <property type="term" value="F:serine-type D-Ala-D-Ala carboxypeptidase activity"/>
    <property type="evidence" value="ECO:0007669"/>
    <property type="project" value="UniProtKB-EC"/>
</dbReference>
<dbReference type="Gene3D" id="3.30.10.20">
    <property type="match status" value="1"/>
</dbReference>
<dbReference type="SUPFAM" id="SSF53955">
    <property type="entry name" value="Lysozyme-like"/>
    <property type="match status" value="1"/>
</dbReference>
<proteinExistence type="inferred from homology"/>
<comment type="catalytic activity">
    <reaction evidence="12">
        <text>Preferential cleavage: (Ac)2-L-Lys-D-Ala-|-D-Ala. Also transpeptidation of peptidyl-alanyl moieties that are N-acyl substituents of D-alanine.</text>
        <dbReference type="EC" id="3.4.16.4"/>
    </reaction>
</comment>
<comment type="similarity">
    <text evidence="2">In the N-terminal section; belongs to the glycosyltransferase 51 family.</text>
</comment>
<evidence type="ECO:0000313" key="17">
    <source>
        <dbReference type="Proteomes" id="UP000317982"/>
    </source>
</evidence>
<keyword evidence="3" id="KW-0121">Carboxypeptidase</keyword>
<dbReference type="FunFam" id="1.10.3810.10:FF:000001">
    <property type="entry name" value="Penicillin-binding protein 1A"/>
    <property type="match status" value="1"/>
</dbReference>
<protein>
    <submittedName>
        <fullName evidence="16">Penicillin-binding protein</fullName>
    </submittedName>
</protein>
<keyword evidence="5" id="KW-0328">Glycosyltransferase</keyword>
<dbReference type="SUPFAM" id="SSF56601">
    <property type="entry name" value="beta-lactamase/transpeptidase-like"/>
    <property type="match status" value="1"/>
</dbReference>
<dbReference type="AlphaFoldDB" id="A0A545AVL8"/>
<dbReference type="GO" id="GO:0030288">
    <property type="term" value="C:outer membrane-bounded periplasmic space"/>
    <property type="evidence" value="ECO:0007669"/>
    <property type="project" value="TreeGrafter"/>
</dbReference>
<keyword evidence="4" id="KW-0645">Protease</keyword>
<dbReference type="InterPro" id="IPR012338">
    <property type="entry name" value="Beta-lactam/transpept-like"/>
</dbReference>
<dbReference type="SMART" id="SM00740">
    <property type="entry name" value="PASTA"/>
    <property type="match status" value="1"/>
</dbReference>
<accession>A0A545AVL8</accession>
<evidence type="ECO:0000256" key="6">
    <source>
        <dbReference type="ARBA" id="ARBA00022679"/>
    </source>
</evidence>
<feature type="domain" description="PASTA" evidence="15">
    <location>
        <begin position="699"/>
        <end position="765"/>
    </location>
</feature>
<dbReference type="GO" id="GO:0009252">
    <property type="term" value="P:peptidoglycan biosynthetic process"/>
    <property type="evidence" value="ECO:0007669"/>
    <property type="project" value="UniProtKB-KW"/>
</dbReference>
<dbReference type="InParanoid" id="A0A545AVL8"/>
<keyword evidence="6" id="KW-0808">Transferase</keyword>
<dbReference type="GO" id="GO:0006508">
    <property type="term" value="P:proteolysis"/>
    <property type="evidence" value="ECO:0007669"/>
    <property type="project" value="UniProtKB-KW"/>
</dbReference>
<dbReference type="FunCoup" id="A0A545AVL8">
    <property type="interactions" value="1"/>
</dbReference>
<dbReference type="PANTHER" id="PTHR32282:SF33">
    <property type="entry name" value="PEPTIDOGLYCAN GLYCOSYLTRANSFERASE"/>
    <property type="match status" value="1"/>
</dbReference>
<organism evidence="16 17">
    <name type="scientific">Cryptosporangium phraense</name>
    <dbReference type="NCBI Taxonomy" id="2593070"/>
    <lineage>
        <taxon>Bacteria</taxon>
        <taxon>Bacillati</taxon>
        <taxon>Actinomycetota</taxon>
        <taxon>Actinomycetes</taxon>
        <taxon>Cryptosporangiales</taxon>
        <taxon>Cryptosporangiaceae</taxon>
        <taxon>Cryptosporangium</taxon>
    </lineage>
</organism>
<dbReference type="Gene3D" id="1.10.3810.10">
    <property type="entry name" value="Biosynthetic peptidoglycan transglycosylase-like"/>
    <property type="match status" value="1"/>
</dbReference>
<name>A0A545AVL8_9ACTN</name>
<dbReference type="GO" id="GO:0008955">
    <property type="term" value="F:peptidoglycan glycosyltransferase activity"/>
    <property type="evidence" value="ECO:0007669"/>
    <property type="project" value="UniProtKB-EC"/>
</dbReference>
<dbReference type="GO" id="GO:0008360">
    <property type="term" value="P:regulation of cell shape"/>
    <property type="evidence" value="ECO:0007669"/>
    <property type="project" value="UniProtKB-KW"/>
</dbReference>
<evidence type="ECO:0000256" key="1">
    <source>
        <dbReference type="ARBA" id="ARBA00007090"/>
    </source>
</evidence>
<keyword evidence="10" id="KW-0511">Multifunctional enzyme</keyword>
<gene>
    <name evidence="16" type="ORF">FL583_09860</name>
</gene>
<dbReference type="InterPro" id="IPR001460">
    <property type="entry name" value="PCN-bd_Tpept"/>
</dbReference>
<keyword evidence="8" id="KW-0133">Cell shape</keyword>
<comment type="similarity">
    <text evidence="1">In the C-terminal section; belongs to the transpeptidase family.</text>
</comment>